<dbReference type="RefSeq" id="XP_660845.1">
    <property type="nucleotide sequence ID" value="XM_655753.1"/>
</dbReference>
<sequence>MADLVTCRGRVVIRFRTVSHFIQIIFNSSTFLVIAMESQDRLPDGVSHRNRVSMGITAMVTFLATIFVGLRLASRLLTVKIKSDDWVCLAALIFAYATLTTTVLTDTVGRSGWDISQYDRFTIERRSKIVLANNCLYNTTVSLAKISIILYYRRIFTTSRTFVAATWAMGGLILGYWLACIFGLIFAYNPVQAQWKSWLPHTSINNQAFWMAMGIINIVYNITILCMAQPLVFLLWADWKSGGFTFTRLNQFPWTDTLYLAGIWTAVESNLSIICACLPMLPSLVKHFRGRSERGLYSAGLGESRMYLRRLDGAISFSKATAKGSNSFINPNTCSQVRIQTDVDIEWDPRRSSIE</sequence>
<protein>
    <recommendedName>
        <fullName evidence="7">Rhodopsin domain-containing protein</fullName>
    </recommendedName>
</protein>
<evidence type="ECO:0000256" key="3">
    <source>
        <dbReference type="ARBA" id="ARBA00022989"/>
    </source>
</evidence>
<feature type="transmembrane region" description="Helical" evidence="6">
    <location>
        <begin position="56"/>
        <end position="74"/>
    </location>
</feature>
<feature type="transmembrane region" description="Helical" evidence="6">
    <location>
        <begin position="164"/>
        <end position="188"/>
    </location>
</feature>
<evidence type="ECO:0000256" key="4">
    <source>
        <dbReference type="ARBA" id="ARBA00023136"/>
    </source>
</evidence>
<evidence type="ECO:0000256" key="1">
    <source>
        <dbReference type="ARBA" id="ARBA00004141"/>
    </source>
</evidence>
<dbReference type="Pfam" id="PF20684">
    <property type="entry name" value="Fung_rhodopsin"/>
    <property type="match status" value="2"/>
</dbReference>
<feature type="domain" description="Rhodopsin" evidence="7">
    <location>
        <begin position="259"/>
        <end position="286"/>
    </location>
</feature>
<dbReference type="Proteomes" id="UP000000560">
    <property type="component" value="Chromosome VI"/>
</dbReference>
<dbReference type="EMBL" id="BN001306">
    <property type="protein sequence ID" value="CBF83116.1"/>
    <property type="molecule type" value="Genomic_DNA"/>
</dbReference>
<evidence type="ECO:0000313" key="9">
    <source>
        <dbReference type="Proteomes" id="UP000000560"/>
    </source>
</evidence>
<accession>C8VI64</accession>
<evidence type="ECO:0000313" key="8">
    <source>
        <dbReference type="EMBL" id="CBF83116.1"/>
    </source>
</evidence>
<reference evidence="9" key="2">
    <citation type="journal article" date="2009" name="Fungal Genet. Biol.">
        <title>The 2008 update of the Aspergillus nidulans genome annotation: a community effort.</title>
        <authorList>
            <person name="Wortman J.R."/>
            <person name="Gilsenan J.M."/>
            <person name="Joardar V."/>
            <person name="Deegan J."/>
            <person name="Clutterbuck J."/>
            <person name="Andersen M.R."/>
            <person name="Archer D."/>
            <person name="Bencina M."/>
            <person name="Braus G."/>
            <person name="Coutinho P."/>
            <person name="von Dohren H."/>
            <person name="Doonan J."/>
            <person name="Driessen A.J."/>
            <person name="Durek P."/>
            <person name="Espeso E."/>
            <person name="Fekete E."/>
            <person name="Flipphi M."/>
            <person name="Estrada C.G."/>
            <person name="Geysens S."/>
            <person name="Goldman G."/>
            <person name="de Groot P.W."/>
            <person name="Hansen K."/>
            <person name="Harris S.D."/>
            <person name="Heinekamp T."/>
            <person name="Helmstaedt K."/>
            <person name="Henrissat B."/>
            <person name="Hofmann G."/>
            <person name="Homan T."/>
            <person name="Horio T."/>
            <person name="Horiuchi H."/>
            <person name="James S."/>
            <person name="Jones M."/>
            <person name="Karaffa L."/>
            <person name="Karanyi Z."/>
            <person name="Kato M."/>
            <person name="Keller N."/>
            <person name="Kelly D.E."/>
            <person name="Kiel J.A."/>
            <person name="Kim J.M."/>
            <person name="van der Klei I.J."/>
            <person name="Klis F.M."/>
            <person name="Kovalchuk A."/>
            <person name="Krasevec N."/>
            <person name="Kubicek C.P."/>
            <person name="Liu B."/>
            <person name="Maccabe A."/>
            <person name="Meyer V."/>
            <person name="Mirabito P."/>
            <person name="Miskei M."/>
            <person name="Mos M."/>
            <person name="Mullins J."/>
            <person name="Nelson D.R."/>
            <person name="Nielsen J."/>
            <person name="Oakley B.R."/>
            <person name="Osmani S.A."/>
            <person name="Pakula T."/>
            <person name="Paszewski A."/>
            <person name="Paulsen I."/>
            <person name="Pilsyk S."/>
            <person name="Pocsi I."/>
            <person name="Punt P.J."/>
            <person name="Ram A.F."/>
            <person name="Ren Q."/>
            <person name="Robellet X."/>
            <person name="Robson G."/>
            <person name="Seiboth B."/>
            <person name="van Solingen P."/>
            <person name="Specht T."/>
            <person name="Sun J."/>
            <person name="Taheri-Talesh N."/>
            <person name="Takeshita N."/>
            <person name="Ussery D."/>
            <person name="vanKuyk P.A."/>
            <person name="Visser H."/>
            <person name="van de Vondervoort P.J."/>
            <person name="de Vries R.P."/>
            <person name="Walton J."/>
            <person name="Xiang X."/>
            <person name="Xiong Y."/>
            <person name="Zeng A.P."/>
            <person name="Brandt B.W."/>
            <person name="Cornell M.J."/>
            <person name="van den Hondel C.A."/>
            <person name="Visser J."/>
            <person name="Oliver S.G."/>
            <person name="Turner G."/>
        </authorList>
    </citation>
    <scope>GENOME REANNOTATION</scope>
    <source>
        <strain evidence="9">FGSC A4 / ATCC 38163 / CBS 112.46 / NRRL 194 / M139</strain>
    </source>
</reference>
<evidence type="ECO:0000259" key="7">
    <source>
        <dbReference type="Pfam" id="PF20684"/>
    </source>
</evidence>
<dbReference type="PANTHER" id="PTHR33048">
    <property type="entry name" value="PTH11-LIKE INTEGRAL MEMBRANE PROTEIN (AFU_ORTHOLOGUE AFUA_5G11245)"/>
    <property type="match status" value="1"/>
</dbReference>
<evidence type="ECO:0000256" key="2">
    <source>
        <dbReference type="ARBA" id="ARBA00022692"/>
    </source>
</evidence>
<feature type="transmembrane region" description="Helical" evidence="6">
    <location>
        <begin position="208"/>
        <end position="237"/>
    </location>
</feature>
<dbReference type="InterPro" id="IPR052337">
    <property type="entry name" value="SAT4-like"/>
</dbReference>
<organism evidence="8 9">
    <name type="scientific">Emericella nidulans (strain FGSC A4 / ATCC 38163 / CBS 112.46 / NRRL 194 / M139)</name>
    <name type="common">Aspergillus nidulans</name>
    <dbReference type="NCBI Taxonomy" id="227321"/>
    <lineage>
        <taxon>Eukaryota</taxon>
        <taxon>Fungi</taxon>
        <taxon>Dikarya</taxon>
        <taxon>Ascomycota</taxon>
        <taxon>Pezizomycotina</taxon>
        <taxon>Eurotiomycetes</taxon>
        <taxon>Eurotiomycetidae</taxon>
        <taxon>Eurotiales</taxon>
        <taxon>Aspergillaceae</taxon>
        <taxon>Aspergillus</taxon>
        <taxon>Aspergillus subgen. Nidulantes</taxon>
    </lineage>
</organism>
<dbReference type="OMA" id="NPVQAQW"/>
<feature type="transmembrane region" description="Helical" evidence="6">
    <location>
        <begin position="129"/>
        <end position="152"/>
    </location>
</feature>
<name>Q5B889_EMENI</name>
<keyword evidence="9" id="KW-1185">Reference proteome</keyword>
<accession>Q5B889</accession>
<feature type="transmembrane region" description="Helical" evidence="6">
    <location>
        <begin position="18"/>
        <end position="36"/>
    </location>
</feature>
<dbReference type="OrthoDB" id="5417844at2759"/>
<feature type="domain" description="Rhodopsin" evidence="7">
    <location>
        <begin position="70"/>
        <end position="237"/>
    </location>
</feature>
<feature type="transmembrane region" description="Helical" evidence="6">
    <location>
        <begin position="86"/>
        <end position="109"/>
    </location>
</feature>
<dbReference type="KEGG" id="ani:ANIA_03241"/>
<proteinExistence type="inferred from homology"/>
<dbReference type="PANTHER" id="PTHR33048:SF151">
    <property type="entry name" value="INTEGRAL MEMBRANE PROTEIN"/>
    <property type="match status" value="1"/>
</dbReference>
<dbReference type="GO" id="GO:0016020">
    <property type="term" value="C:membrane"/>
    <property type="evidence" value="ECO:0007669"/>
    <property type="project" value="UniProtKB-SubCell"/>
</dbReference>
<dbReference type="GeneID" id="2874420"/>
<dbReference type="HOGENOM" id="CLU_628521_0_0_1"/>
<dbReference type="InParanoid" id="Q5B889"/>
<feature type="transmembrane region" description="Helical" evidence="6">
    <location>
        <begin position="258"/>
        <end position="281"/>
    </location>
</feature>
<evidence type="ECO:0000256" key="5">
    <source>
        <dbReference type="ARBA" id="ARBA00038359"/>
    </source>
</evidence>
<keyword evidence="2 6" id="KW-0812">Transmembrane</keyword>
<dbReference type="eggNOG" id="ENOG502SP73">
    <property type="taxonomic scope" value="Eukaryota"/>
</dbReference>
<dbReference type="InterPro" id="IPR049326">
    <property type="entry name" value="Rhodopsin_dom_fungi"/>
</dbReference>
<comment type="subcellular location">
    <subcellularLocation>
        <location evidence="1">Membrane</location>
        <topology evidence="1">Multi-pass membrane protein</topology>
    </subcellularLocation>
</comment>
<comment type="similarity">
    <text evidence="5">Belongs to the SAT4 family.</text>
</comment>
<gene>
    <name evidence="8" type="ORF">ANIA_03241</name>
</gene>
<reference evidence="9" key="1">
    <citation type="journal article" date="2005" name="Nature">
        <title>Sequencing of Aspergillus nidulans and comparative analysis with A. fumigatus and A. oryzae.</title>
        <authorList>
            <person name="Galagan J.E."/>
            <person name="Calvo S.E."/>
            <person name="Cuomo C."/>
            <person name="Ma L.J."/>
            <person name="Wortman J.R."/>
            <person name="Batzoglou S."/>
            <person name="Lee S.I."/>
            <person name="Basturkmen M."/>
            <person name="Spevak C.C."/>
            <person name="Clutterbuck J."/>
            <person name="Kapitonov V."/>
            <person name="Jurka J."/>
            <person name="Scazzocchio C."/>
            <person name="Farman M."/>
            <person name="Butler J."/>
            <person name="Purcell S."/>
            <person name="Harris S."/>
            <person name="Braus G.H."/>
            <person name="Draht O."/>
            <person name="Busch S."/>
            <person name="D'Enfert C."/>
            <person name="Bouchier C."/>
            <person name="Goldman G.H."/>
            <person name="Bell-Pedersen D."/>
            <person name="Griffiths-Jones S."/>
            <person name="Doonan J.H."/>
            <person name="Yu J."/>
            <person name="Vienken K."/>
            <person name="Pain A."/>
            <person name="Freitag M."/>
            <person name="Selker E.U."/>
            <person name="Archer D.B."/>
            <person name="Penalva M.A."/>
            <person name="Oakley B.R."/>
            <person name="Momany M."/>
            <person name="Tanaka T."/>
            <person name="Kumagai T."/>
            <person name="Asai K."/>
            <person name="Machida M."/>
            <person name="Nierman W.C."/>
            <person name="Denning D.W."/>
            <person name="Caddick M."/>
            <person name="Hynes M."/>
            <person name="Paoletti M."/>
            <person name="Fischer R."/>
            <person name="Miller B."/>
            <person name="Dyer P."/>
            <person name="Sachs M.S."/>
            <person name="Osmani S.A."/>
            <person name="Birren B.W."/>
        </authorList>
    </citation>
    <scope>NUCLEOTIDE SEQUENCE [LARGE SCALE GENOMIC DNA]</scope>
    <source>
        <strain evidence="9">FGSC A4 / ATCC 38163 / CBS 112.46 / NRRL 194 / M139</strain>
    </source>
</reference>
<keyword evidence="4 6" id="KW-0472">Membrane</keyword>
<keyword evidence="3 6" id="KW-1133">Transmembrane helix</keyword>
<dbReference type="AlphaFoldDB" id="Q5B889"/>
<evidence type="ECO:0000256" key="6">
    <source>
        <dbReference type="SAM" id="Phobius"/>
    </source>
</evidence>